<dbReference type="SUPFAM" id="SSF69065">
    <property type="entry name" value="RNase III domain-like"/>
    <property type="match status" value="1"/>
</dbReference>
<dbReference type="GO" id="GO:0005634">
    <property type="term" value="C:nucleus"/>
    <property type="evidence" value="ECO:0007669"/>
    <property type="project" value="TreeGrafter"/>
</dbReference>
<gene>
    <name evidence="6" type="ORF">Cgig2_016407</name>
</gene>
<dbReference type="Gene3D" id="3.30.160.20">
    <property type="match status" value="2"/>
</dbReference>
<dbReference type="InterPro" id="IPR000999">
    <property type="entry name" value="RNase_III_dom"/>
</dbReference>
<evidence type="ECO:0000256" key="2">
    <source>
        <dbReference type="ARBA" id="ARBA00022884"/>
    </source>
</evidence>
<evidence type="ECO:0000259" key="5">
    <source>
        <dbReference type="PROSITE" id="PS50142"/>
    </source>
</evidence>
<keyword evidence="1" id="KW-0378">Hydrolase</keyword>
<dbReference type="EMBL" id="JAKOGI010000930">
    <property type="protein sequence ID" value="KAJ8429124.1"/>
    <property type="molecule type" value="Genomic_DNA"/>
</dbReference>
<dbReference type="Pfam" id="PF00636">
    <property type="entry name" value="Ribonuclease_3"/>
    <property type="match status" value="1"/>
</dbReference>
<dbReference type="Pfam" id="PF00035">
    <property type="entry name" value="dsrm"/>
    <property type="match status" value="2"/>
</dbReference>
<evidence type="ECO:0000259" key="4">
    <source>
        <dbReference type="PROSITE" id="PS50137"/>
    </source>
</evidence>
<dbReference type="PROSITE" id="PS50142">
    <property type="entry name" value="RNASE_3_2"/>
    <property type="match status" value="1"/>
</dbReference>
<evidence type="ECO:0000256" key="3">
    <source>
        <dbReference type="PROSITE-ProRule" id="PRU00266"/>
    </source>
</evidence>
<name>A0A9Q1JQE5_9CARY</name>
<sequence>MAESMSITGDHDAEMAESAAAGTGMEACISAVEEILNYKFTNRKLLEDALTHPSYTESPSYQRLEFVGDAVLGLAFANFVYLAYPTVDQGILSLLRAANISTEKLARVAVRHGLYRYVRHTTAALDLKVQEFALAVQEEDETAVYGGAVKAPKVLADIVESVVAAVYVIRGLLEPIITLESLPLQPVTMLFELCQKQGKQVDIKPWREIDKSICSIYVDGQLIATGTSDQKDIAQLNAAKEALAKLDKSVLSNIGVVCRVNEMNEIEAAKQKLHELCDKKKWPKPSYRTEKEEGPAHGRRYVCPVEIETEGVKLYMAGDEKSRKINANSPRKGIDPNMVLKVLKDKFQSL</sequence>
<dbReference type="InterPro" id="IPR036389">
    <property type="entry name" value="RNase_III_sf"/>
</dbReference>
<feature type="domain" description="RNase III" evidence="5">
    <location>
        <begin position="29"/>
        <end position="171"/>
    </location>
</feature>
<dbReference type="OrthoDB" id="416741at2759"/>
<reference evidence="6" key="1">
    <citation type="submission" date="2022-04" db="EMBL/GenBank/DDBJ databases">
        <title>Carnegiea gigantea Genome sequencing and assembly v2.</title>
        <authorList>
            <person name="Copetti D."/>
            <person name="Sanderson M.J."/>
            <person name="Burquez A."/>
            <person name="Wojciechowski M.F."/>
        </authorList>
    </citation>
    <scope>NUCLEOTIDE SEQUENCE</scope>
    <source>
        <strain evidence="6">SGP5-SGP5p</strain>
        <tissue evidence="6">Aerial part</tissue>
    </source>
</reference>
<dbReference type="Proteomes" id="UP001153076">
    <property type="component" value="Unassembled WGS sequence"/>
</dbReference>
<dbReference type="GO" id="GO:0030422">
    <property type="term" value="P:siRNA processing"/>
    <property type="evidence" value="ECO:0007669"/>
    <property type="project" value="TreeGrafter"/>
</dbReference>
<evidence type="ECO:0000256" key="1">
    <source>
        <dbReference type="ARBA" id="ARBA00022801"/>
    </source>
</evidence>
<dbReference type="CDD" id="cd00593">
    <property type="entry name" value="RIBOc"/>
    <property type="match status" value="1"/>
</dbReference>
<accession>A0A9Q1JQE5</accession>
<dbReference type="PROSITE" id="PS00517">
    <property type="entry name" value="RNASE_3_1"/>
    <property type="match status" value="1"/>
</dbReference>
<dbReference type="SMART" id="SM00535">
    <property type="entry name" value="RIBOc"/>
    <property type="match status" value="1"/>
</dbReference>
<dbReference type="InterPro" id="IPR014720">
    <property type="entry name" value="dsRBD_dom"/>
</dbReference>
<dbReference type="GO" id="GO:0004525">
    <property type="term" value="F:ribonuclease III activity"/>
    <property type="evidence" value="ECO:0007669"/>
    <property type="project" value="InterPro"/>
</dbReference>
<dbReference type="PANTHER" id="PTHR14950">
    <property type="entry name" value="DICER-RELATED"/>
    <property type="match status" value="1"/>
</dbReference>
<dbReference type="AlphaFoldDB" id="A0A9Q1JQE5"/>
<keyword evidence="7" id="KW-1185">Reference proteome</keyword>
<dbReference type="PROSITE" id="PS50137">
    <property type="entry name" value="DS_RBD"/>
    <property type="match status" value="2"/>
</dbReference>
<keyword evidence="2 3" id="KW-0694">RNA-binding</keyword>
<dbReference type="SMART" id="SM00358">
    <property type="entry name" value="DSRM"/>
    <property type="match status" value="2"/>
</dbReference>
<protein>
    <submittedName>
        <fullName evidence="6">Uncharacterized protein</fullName>
    </submittedName>
</protein>
<evidence type="ECO:0000313" key="7">
    <source>
        <dbReference type="Proteomes" id="UP001153076"/>
    </source>
</evidence>
<organism evidence="6 7">
    <name type="scientific">Carnegiea gigantea</name>
    <dbReference type="NCBI Taxonomy" id="171969"/>
    <lineage>
        <taxon>Eukaryota</taxon>
        <taxon>Viridiplantae</taxon>
        <taxon>Streptophyta</taxon>
        <taxon>Embryophyta</taxon>
        <taxon>Tracheophyta</taxon>
        <taxon>Spermatophyta</taxon>
        <taxon>Magnoliopsida</taxon>
        <taxon>eudicotyledons</taxon>
        <taxon>Gunneridae</taxon>
        <taxon>Pentapetalae</taxon>
        <taxon>Caryophyllales</taxon>
        <taxon>Cactineae</taxon>
        <taxon>Cactaceae</taxon>
        <taxon>Cactoideae</taxon>
        <taxon>Echinocereeae</taxon>
        <taxon>Carnegiea</taxon>
    </lineage>
</organism>
<dbReference type="PANTHER" id="PTHR14950:SF49">
    <property type="entry name" value="RIBONUCLEASE 3-LIKE PROTEIN 2-RELATED"/>
    <property type="match status" value="1"/>
</dbReference>
<proteinExistence type="predicted"/>
<comment type="caution">
    <text evidence="6">The sequence shown here is derived from an EMBL/GenBank/DDBJ whole genome shotgun (WGS) entry which is preliminary data.</text>
</comment>
<feature type="domain" description="DRBM" evidence="4">
    <location>
        <begin position="185"/>
        <end position="248"/>
    </location>
</feature>
<dbReference type="SUPFAM" id="SSF54768">
    <property type="entry name" value="dsRNA-binding domain-like"/>
    <property type="match status" value="2"/>
</dbReference>
<dbReference type="Gene3D" id="1.10.1520.10">
    <property type="entry name" value="Ribonuclease III domain"/>
    <property type="match status" value="1"/>
</dbReference>
<dbReference type="GO" id="GO:0003723">
    <property type="term" value="F:RNA binding"/>
    <property type="evidence" value="ECO:0007669"/>
    <property type="project" value="UniProtKB-UniRule"/>
</dbReference>
<dbReference type="GO" id="GO:0005737">
    <property type="term" value="C:cytoplasm"/>
    <property type="evidence" value="ECO:0007669"/>
    <property type="project" value="TreeGrafter"/>
</dbReference>
<evidence type="ECO:0000313" key="6">
    <source>
        <dbReference type="EMBL" id="KAJ8429124.1"/>
    </source>
</evidence>
<feature type="domain" description="DRBM" evidence="4">
    <location>
        <begin position="268"/>
        <end position="324"/>
    </location>
</feature>